<evidence type="ECO:0000256" key="2">
    <source>
        <dbReference type="SAM" id="SignalP"/>
    </source>
</evidence>
<dbReference type="CDD" id="cd00063">
    <property type="entry name" value="FN3"/>
    <property type="match status" value="1"/>
</dbReference>
<keyword evidence="2" id="KW-0732">Signal</keyword>
<feature type="chain" id="PRO_5047204459" description="S-layer homology domain-containing protein" evidence="2">
    <location>
        <begin position="29"/>
        <end position="839"/>
    </location>
</feature>
<dbReference type="RefSeq" id="WP_218102473.1">
    <property type="nucleotide sequence ID" value="NZ_CAJVCE010000028.1"/>
</dbReference>
<evidence type="ECO:0000256" key="1">
    <source>
        <dbReference type="SAM" id="MobiDB-lite"/>
    </source>
</evidence>
<dbReference type="EMBL" id="CAJVCE010000028">
    <property type="protein sequence ID" value="CAG7656051.1"/>
    <property type="molecule type" value="Genomic_DNA"/>
</dbReference>
<sequence length="839" mass="86344">MSYKELRKKISSVLVSALLFGMLAPAMAFGAEAVKLKDITDSYAKTEIQALVDAGIVSGYEDGSFQPTKAMTRAELAKIIVLALGKKENPDKAASFADVDKNSWYRGYVGALVESGITDGTSATTFSPDAKVTREELVVFFVRAMGLEETAKKVAADAKLSDLAQVSSWAKAHVSLAFKMGFVQGIENNDGTLSFNPKANAERQALARLAYEFKTNKAKFVEKAQAIAKAEEKPSTGGSTGTGSTGGGGSYGGGGGYSGGGSNNASIADRLKAGETLTGNVTLGAGTFGPEDGKTAKIAGTLTLDPGATGTVTLKNIEADNIVVASGDSNSIHLINIKIKVKLTVNASTQTVSVRIVAEGTTTVAATEVTSKAIVENGTTNGAAFGAITIKPTASNQQVDLKGNISSAIKITGAVTLNVYGTVGTITAEEALTLNALADSNIGTIQLNSAKANVSISGSGIIQNIIAAVAGAVLNIADGNVKIQKLTLNVKITLQGDVEVIKNIPIVVPEGKDVSEFVDGAETILDAVKLSFAIATLQIGYADDENADGVKSNLTLPTSALNGDASVTWSSDNAAVNASNGEVTRPAVGQPDAAVTLTATVKVGTLEAKRTFKVTVKAKTDVVDPQLPGTVTGITYTSTTNSIILSWLPADNAVSYAVYMLDTKLGTVTNTTYTVENLSAGQTYNFIIYALNAAGIVSSPSATFAASTLSPVAPQSVTMTVYGVYSSGNGTVTSNVYALSADGSGVYDNSAYPDNNYLVVQFSDSLATDQVNGTLNFSGATVSGLAGVSTSVYNSVYLVVYSPTGFPALTTTNLSIIGITKTVSSQTYSVDPVTVKVLE</sequence>
<feature type="domain" description="SLH" evidence="4">
    <location>
        <begin position="31"/>
        <end position="91"/>
    </location>
</feature>
<dbReference type="PROSITE" id="PS51272">
    <property type="entry name" value="SLH"/>
    <property type="match status" value="3"/>
</dbReference>
<dbReference type="Proteomes" id="UP000730618">
    <property type="component" value="Unassembled WGS sequence"/>
</dbReference>
<comment type="caution">
    <text evidence="5">The sequence shown here is derived from an EMBL/GenBank/DDBJ whole genome shotgun (WGS) entry which is preliminary data.</text>
</comment>
<dbReference type="InterPro" id="IPR046780">
    <property type="entry name" value="aBig_2"/>
</dbReference>
<feature type="region of interest" description="Disordered" evidence="1">
    <location>
        <begin position="228"/>
        <end position="248"/>
    </location>
</feature>
<feature type="domain" description="SLH" evidence="4">
    <location>
        <begin position="92"/>
        <end position="155"/>
    </location>
</feature>
<proteinExistence type="predicted"/>
<dbReference type="Pfam" id="PF00041">
    <property type="entry name" value="fn3"/>
    <property type="match status" value="1"/>
</dbReference>
<accession>A0ABM8VS39</accession>
<dbReference type="PANTHER" id="PTHR43308">
    <property type="entry name" value="OUTER MEMBRANE PROTEIN ALPHA-RELATED"/>
    <property type="match status" value="1"/>
</dbReference>
<evidence type="ECO:0000259" key="3">
    <source>
        <dbReference type="PROSITE" id="PS50853"/>
    </source>
</evidence>
<dbReference type="Pfam" id="PF00395">
    <property type="entry name" value="SLH"/>
    <property type="match status" value="2"/>
</dbReference>
<dbReference type="SMART" id="SM00060">
    <property type="entry name" value="FN3"/>
    <property type="match status" value="1"/>
</dbReference>
<dbReference type="InterPro" id="IPR001119">
    <property type="entry name" value="SLH_dom"/>
</dbReference>
<dbReference type="PROSITE" id="PS50853">
    <property type="entry name" value="FN3"/>
    <property type="match status" value="1"/>
</dbReference>
<organism evidence="5 6">
    <name type="scientific">Paenibacillus allorhizosphaerae</name>
    <dbReference type="NCBI Taxonomy" id="2849866"/>
    <lineage>
        <taxon>Bacteria</taxon>
        <taxon>Bacillati</taxon>
        <taxon>Bacillota</taxon>
        <taxon>Bacilli</taxon>
        <taxon>Bacillales</taxon>
        <taxon>Paenibacillaceae</taxon>
        <taxon>Paenibacillus</taxon>
    </lineage>
</organism>
<name>A0ABM8VS39_9BACL</name>
<evidence type="ECO:0000313" key="5">
    <source>
        <dbReference type="EMBL" id="CAG7656051.1"/>
    </source>
</evidence>
<feature type="signal peptide" evidence="2">
    <location>
        <begin position="1"/>
        <end position="28"/>
    </location>
</feature>
<evidence type="ECO:0000313" key="6">
    <source>
        <dbReference type="Proteomes" id="UP000730618"/>
    </source>
</evidence>
<feature type="domain" description="Fibronectin type-III" evidence="3">
    <location>
        <begin position="627"/>
        <end position="711"/>
    </location>
</feature>
<protein>
    <recommendedName>
        <fullName evidence="7">S-layer homology domain-containing protein</fullName>
    </recommendedName>
</protein>
<evidence type="ECO:0000259" key="4">
    <source>
        <dbReference type="PROSITE" id="PS51272"/>
    </source>
</evidence>
<dbReference type="InterPro" id="IPR003961">
    <property type="entry name" value="FN3_dom"/>
</dbReference>
<dbReference type="Pfam" id="PF20578">
    <property type="entry name" value="aBig_2"/>
    <property type="match status" value="1"/>
</dbReference>
<gene>
    <name evidence="5" type="ORF">PAECIP111802_06283</name>
</gene>
<feature type="compositionally biased region" description="Gly residues" evidence="1">
    <location>
        <begin position="238"/>
        <end position="248"/>
    </location>
</feature>
<keyword evidence="6" id="KW-1185">Reference proteome</keyword>
<reference evidence="5 6" key="1">
    <citation type="submission" date="2021-06" db="EMBL/GenBank/DDBJ databases">
        <authorList>
            <person name="Criscuolo A."/>
        </authorList>
    </citation>
    <scope>NUCLEOTIDE SEQUENCE [LARGE SCALE GENOMIC DNA]</scope>
    <source>
        <strain evidence="6">CIP 111802</strain>
    </source>
</reference>
<evidence type="ECO:0008006" key="7">
    <source>
        <dbReference type="Google" id="ProtNLM"/>
    </source>
</evidence>
<dbReference type="PANTHER" id="PTHR43308:SF5">
    <property type="entry name" value="S-LAYER PROTEIN _ PEPTIDOGLYCAN ENDO-BETA-N-ACETYLGLUCOSAMINIDASE"/>
    <property type="match status" value="1"/>
</dbReference>
<feature type="domain" description="SLH" evidence="4">
    <location>
        <begin position="157"/>
        <end position="224"/>
    </location>
</feature>
<dbReference type="InterPro" id="IPR051465">
    <property type="entry name" value="Cell_Envelope_Struct_Comp"/>
</dbReference>